<dbReference type="AlphaFoldDB" id="A0A6A5ZSS0"/>
<evidence type="ECO:0000313" key="3">
    <source>
        <dbReference type="Proteomes" id="UP000799770"/>
    </source>
</evidence>
<evidence type="ECO:0000259" key="1">
    <source>
        <dbReference type="Pfam" id="PF06985"/>
    </source>
</evidence>
<dbReference type="EMBL" id="ML977310">
    <property type="protein sequence ID" value="KAF2122752.1"/>
    <property type="molecule type" value="Genomic_DNA"/>
</dbReference>
<keyword evidence="3" id="KW-1185">Reference proteome</keyword>
<dbReference type="Pfam" id="PF06985">
    <property type="entry name" value="HET"/>
    <property type="match status" value="1"/>
</dbReference>
<accession>A0A6A5ZSS0</accession>
<sequence>MQHLPAFCISQPDDFYIREIKSPFLSYLYHKQKKYQYLIVRDESNAVAVTGLVAGPDATHYGYALARWKGLLQDSHRQRIPVIFDYRTNLSGKHVRTILLEWWHNRSFDAAITTDIVHWIQQAAMVYLSLDFMPRISSPYNYFCFMLWYFEMSNSFRHADHFVIRDGIGSTASKESAVHRLAHHTFASKVSDPKTEVGIPLLHNQTEIESETTLCCSPTAAIDPCFWLQDLKVLKATEEDHKSPLFLWDTLQDRTTRTQEVPYQEIRYVAISHTWGRWTTGSHYSSPGVPWPIPENSMFDVRDLPRMLKAARFSARYIWLDLLCIPQEQASPELKHLGKIEIANQATIFRSAIFACAWLNNVPSWRGIRSAIKWLSLQYIGRYSSVEVPEELHKDVKREAWGARTYLLDPPTGATDPAGTPSRWFTSLWTLQELCMCPNMLLYDFSWRPLEVNGFVVPFDHIVALFSSYPQGHVPFAPSTVTEIYNLLRAVGLGGNGFLRMSPISVLILGNQRYCRERRAEAIMSVIGVTSWFDQETDSTEEQLVLDRYPLSFLHEIKQIFGASFFCWHDIFADQMNDKGTMLPFSDKLVGNRRTPMFTRSVGHRTVSSWTILPDGSVLMPQAVVLASFPRRAGEKSFRGEVRIPASLPEYRRVPNAEVDMHEYLAHNCPDKEKYVIALLQTDASIFYGLLLERQNESSFRKIGLCHWMITGNDTSSPAGHPNIFIYNGEQLKWLIQ</sequence>
<gene>
    <name evidence="2" type="ORF">BDV96DRAFT_639319</name>
</gene>
<dbReference type="OrthoDB" id="3790621at2759"/>
<dbReference type="InterPro" id="IPR010730">
    <property type="entry name" value="HET"/>
</dbReference>
<dbReference type="Proteomes" id="UP000799770">
    <property type="component" value="Unassembled WGS sequence"/>
</dbReference>
<feature type="domain" description="Heterokaryon incompatibility" evidence="1">
    <location>
        <begin position="268"/>
        <end position="433"/>
    </location>
</feature>
<organism evidence="2 3">
    <name type="scientific">Lophiotrema nucula</name>
    <dbReference type="NCBI Taxonomy" id="690887"/>
    <lineage>
        <taxon>Eukaryota</taxon>
        <taxon>Fungi</taxon>
        <taxon>Dikarya</taxon>
        <taxon>Ascomycota</taxon>
        <taxon>Pezizomycotina</taxon>
        <taxon>Dothideomycetes</taxon>
        <taxon>Pleosporomycetidae</taxon>
        <taxon>Pleosporales</taxon>
        <taxon>Lophiotremataceae</taxon>
        <taxon>Lophiotrema</taxon>
    </lineage>
</organism>
<proteinExistence type="predicted"/>
<evidence type="ECO:0000313" key="2">
    <source>
        <dbReference type="EMBL" id="KAF2122752.1"/>
    </source>
</evidence>
<protein>
    <recommendedName>
        <fullName evidence="1">Heterokaryon incompatibility domain-containing protein</fullName>
    </recommendedName>
</protein>
<name>A0A6A5ZSS0_9PLEO</name>
<reference evidence="2" key="1">
    <citation type="journal article" date="2020" name="Stud. Mycol.">
        <title>101 Dothideomycetes genomes: a test case for predicting lifestyles and emergence of pathogens.</title>
        <authorList>
            <person name="Haridas S."/>
            <person name="Albert R."/>
            <person name="Binder M."/>
            <person name="Bloem J."/>
            <person name="Labutti K."/>
            <person name="Salamov A."/>
            <person name="Andreopoulos B."/>
            <person name="Baker S."/>
            <person name="Barry K."/>
            <person name="Bills G."/>
            <person name="Bluhm B."/>
            <person name="Cannon C."/>
            <person name="Castanera R."/>
            <person name="Culley D."/>
            <person name="Daum C."/>
            <person name="Ezra D."/>
            <person name="Gonzalez J."/>
            <person name="Henrissat B."/>
            <person name="Kuo A."/>
            <person name="Liang C."/>
            <person name="Lipzen A."/>
            <person name="Lutzoni F."/>
            <person name="Magnuson J."/>
            <person name="Mondo S."/>
            <person name="Nolan M."/>
            <person name="Ohm R."/>
            <person name="Pangilinan J."/>
            <person name="Park H.-J."/>
            <person name="Ramirez L."/>
            <person name="Alfaro M."/>
            <person name="Sun H."/>
            <person name="Tritt A."/>
            <person name="Yoshinaga Y."/>
            <person name="Zwiers L.-H."/>
            <person name="Turgeon B."/>
            <person name="Goodwin S."/>
            <person name="Spatafora J."/>
            <person name="Crous P."/>
            <person name="Grigoriev I."/>
        </authorList>
    </citation>
    <scope>NUCLEOTIDE SEQUENCE</scope>
    <source>
        <strain evidence="2">CBS 627.86</strain>
    </source>
</reference>